<dbReference type="RefSeq" id="WP_206581688.1">
    <property type="nucleotide sequence ID" value="NZ_JAFJZZ010000001.1"/>
</dbReference>
<keyword evidence="1" id="KW-0812">Transmembrane</keyword>
<feature type="transmembrane region" description="Helical" evidence="1">
    <location>
        <begin position="458"/>
        <end position="479"/>
    </location>
</feature>
<sequence>MKKRWKRFTAIGFIAVLFIGLSMPLFAEPVYGSGGFATNEYDTNLTVEENNTIYVTETIKVNFSEERHGIYRYIPYKGKTKVQMNDKVVEINQKMKIDQVDIKLNGVSCDYSTSRENDNLVLKIGSESKTVYGPQEYTISYRCRLYDDGIQDFDVLYWDLIPTGWESPIGKSAMSIQMPKSFNAANAEFTSGIYGSISSDKMSWFVSDGMTLTAQVQDLALGEGVTLILELPNDYFQGEITNDWAFLIMFIFMIVPPIVIAGLWFIFGRDPQIVKTVEFYPPAGMTPAEVGYIVDGVVDKKDIISMIIYFADKGYLRIEEQGADQFTLYKEKEFPADAKIFEQTLFEGIFKNREQVNLQELGEDFYANYKASITQLQGYYNKDRDKRVYTLGSTLARVFSFLFMLVPIIGGYVFGAIGTMKDEFILVGVVITNIVFLGAIMLIIAYDRKDAMKASSRRILVVSGLIATGIGFFSEFYGMWKAAGLLPAVIMTASTLLSVVFTIFMKKRTNHSAKLMGKLLGFKEFIDVAELDRIKRLVEQNPSYFYNVLPYAYVFGLSDKWAKKFEQINIEPPTWYTGSVTGNMFNTWIFMSMMNNYTRTFSDHIVIPSSEGSGSGMGGFSGGGGFTGGGFGGGGGGSW</sequence>
<evidence type="ECO:0000313" key="6">
    <source>
        <dbReference type="Proteomes" id="UP000664545"/>
    </source>
</evidence>
<feature type="transmembrane region" description="Helical" evidence="1">
    <location>
        <begin position="244"/>
        <end position="267"/>
    </location>
</feature>
<feature type="domain" description="DUF2207" evidence="3">
    <location>
        <begin position="39"/>
        <end position="191"/>
    </location>
</feature>
<evidence type="ECO:0000313" key="5">
    <source>
        <dbReference type="EMBL" id="MBN7772923.1"/>
    </source>
</evidence>
<evidence type="ECO:0000256" key="2">
    <source>
        <dbReference type="SAM" id="SignalP"/>
    </source>
</evidence>
<evidence type="ECO:0000259" key="3">
    <source>
        <dbReference type="Pfam" id="PF09972"/>
    </source>
</evidence>
<organism evidence="5 6">
    <name type="scientific">Clostridium aminobutyricum</name>
    <dbReference type="NCBI Taxonomy" id="33953"/>
    <lineage>
        <taxon>Bacteria</taxon>
        <taxon>Bacillati</taxon>
        <taxon>Bacillota</taxon>
        <taxon>Clostridia</taxon>
        <taxon>Eubacteriales</taxon>
        <taxon>Clostridiaceae</taxon>
        <taxon>Clostridium</taxon>
    </lineage>
</organism>
<feature type="transmembrane region" description="Helical" evidence="1">
    <location>
        <begin position="394"/>
        <end position="418"/>
    </location>
</feature>
<feature type="signal peptide" evidence="2">
    <location>
        <begin position="1"/>
        <end position="27"/>
    </location>
</feature>
<dbReference type="EMBL" id="JAFJZZ010000001">
    <property type="protein sequence ID" value="MBN7772923.1"/>
    <property type="molecule type" value="Genomic_DNA"/>
</dbReference>
<gene>
    <name evidence="5" type="ORF">JYB65_06055</name>
</gene>
<comment type="caution">
    <text evidence="5">The sequence shown here is derived from an EMBL/GenBank/DDBJ whole genome shotgun (WGS) entry which is preliminary data.</text>
</comment>
<keyword evidence="2" id="KW-0732">Signal</keyword>
<proteinExistence type="predicted"/>
<feature type="domain" description="Predicted membrane protein YciQ-like C-terminal" evidence="4">
    <location>
        <begin position="278"/>
        <end position="449"/>
    </location>
</feature>
<dbReference type="AlphaFoldDB" id="A0A939D901"/>
<dbReference type="InterPro" id="IPR018702">
    <property type="entry name" value="DUF2207"/>
</dbReference>
<dbReference type="Pfam" id="PF20990">
    <property type="entry name" value="DUF2207_C"/>
    <property type="match status" value="2"/>
</dbReference>
<feature type="transmembrane region" description="Helical" evidence="1">
    <location>
        <begin position="424"/>
        <end position="446"/>
    </location>
</feature>
<evidence type="ECO:0000259" key="4">
    <source>
        <dbReference type="Pfam" id="PF20990"/>
    </source>
</evidence>
<keyword evidence="6" id="KW-1185">Reference proteome</keyword>
<name>A0A939D901_CLOAM</name>
<keyword evidence="1" id="KW-1133">Transmembrane helix</keyword>
<evidence type="ECO:0000256" key="1">
    <source>
        <dbReference type="SAM" id="Phobius"/>
    </source>
</evidence>
<reference evidence="5" key="1">
    <citation type="submission" date="2021-02" db="EMBL/GenBank/DDBJ databases">
        <title>Abyssanaerobacter marinus gen.nov., sp., nov, anaerobic bacterium isolated from the Onnuri vent field of Indian Ocean and suggestion of Mogibacteriaceae fam. nov., and proposal of reclassification of ambiguous this family's genus member.</title>
        <authorList>
            <person name="Kim Y.J."/>
            <person name="Yang J.-A."/>
        </authorList>
    </citation>
    <scope>NUCLEOTIDE SEQUENCE</scope>
    <source>
        <strain evidence="5">DSM 2634</strain>
    </source>
</reference>
<keyword evidence="1" id="KW-0472">Membrane</keyword>
<dbReference type="InterPro" id="IPR048389">
    <property type="entry name" value="YciQ-like_C"/>
</dbReference>
<feature type="chain" id="PRO_5039239810" evidence="2">
    <location>
        <begin position="28"/>
        <end position="639"/>
    </location>
</feature>
<accession>A0A939D901</accession>
<feature type="domain" description="Predicted membrane protein YciQ-like C-terminal" evidence="4">
    <location>
        <begin position="454"/>
        <end position="565"/>
    </location>
</feature>
<dbReference type="Pfam" id="PF09972">
    <property type="entry name" value="DUF2207"/>
    <property type="match status" value="1"/>
</dbReference>
<feature type="transmembrane region" description="Helical" evidence="1">
    <location>
        <begin position="485"/>
        <end position="505"/>
    </location>
</feature>
<protein>
    <submittedName>
        <fullName evidence="5">DUF2207 domain-containing protein</fullName>
    </submittedName>
</protein>
<dbReference type="Proteomes" id="UP000664545">
    <property type="component" value="Unassembled WGS sequence"/>
</dbReference>